<organism evidence="3 4">
    <name type="scientific">Mangrovimicrobium sediminis</name>
    <dbReference type="NCBI Taxonomy" id="2562682"/>
    <lineage>
        <taxon>Bacteria</taxon>
        <taxon>Pseudomonadati</taxon>
        <taxon>Pseudomonadota</taxon>
        <taxon>Gammaproteobacteria</taxon>
        <taxon>Cellvibrionales</taxon>
        <taxon>Halieaceae</taxon>
        <taxon>Mangrovimicrobium</taxon>
    </lineage>
</organism>
<dbReference type="InterPro" id="IPR025359">
    <property type="entry name" value="SduA_C"/>
</dbReference>
<feature type="domain" description="Shedu protein SduA C-terminal" evidence="1">
    <location>
        <begin position="200"/>
        <end position="359"/>
    </location>
</feature>
<evidence type="ECO:0000259" key="1">
    <source>
        <dbReference type="Pfam" id="PF14082"/>
    </source>
</evidence>
<sequence length="385" mass="43199">MREIQTKSTSRVTAQATDIVLRQTDSIRLIFRPTIIDNVKNKEAALKGIFLYQKKSKKAAWEDFETIPLSSVKGGEGYKLEIKTAELLQLFQELTQLYELHQKEGVPRGQKRYVQATPQLEQLASLSDSDIHSFSNANVAVGTSLLSKLLVWATSLDDPSPLIERLVEINPDSLSKLNAALGMQSLKNALASWEENECISDEEFWQESLTKHSFVLEQVFSWPTSIVKGKAYVGGKNVFNQDGNIVDFLLRNRLTQSAALVEIKTPMAPLLGAKYRQTYNVSTELSGSIMQVLNYKHSLQEDFQSLTGRSGDLFDSLNPQCAVIVGNAGSELDDPAKKKAFELYRHQFPGLTVVTFDELFDKTRQLISLLESEPRVEVESDDMPF</sequence>
<evidence type="ECO:0000313" key="3">
    <source>
        <dbReference type="EMBL" id="TGD70639.1"/>
    </source>
</evidence>
<comment type="caution">
    <text evidence="3">The sequence shown here is derived from an EMBL/GenBank/DDBJ whole genome shotgun (WGS) entry which is preliminary data.</text>
</comment>
<dbReference type="AlphaFoldDB" id="A0A4Z0LTR8"/>
<protein>
    <submittedName>
        <fullName evidence="3">DUF4263 domain-containing protein</fullName>
    </submittedName>
</protein>
<dbReference type="OrthoDB" id="6823184at2"/>
<gene>
    <name evidence="3" type="ORF">E4634_20905</name>
</gene>
<dbReference type="Proteomes" id="UP000298050">
    <property type="component" value="Unassembled WGS sequence"/>
</dbReference>
<dbReference type="RefSeq" id="WP_135446634.1">
    <property type="nucleotide sequence ID" value="NZ_SRLE01000025.1"/>
</dbReference>
<dbReference type="InterPro" id="IPR048396">
    <property type="entry name" value="SduA_N"/>
</dbReference>
<keyword evidence="4" id="KW-1185">Reference proteome</keyword>
<dbReference type="Pfam" id="PF14082">
    <property type="entry name" value="SduA_C"/>
    <property type="match status" value="1"/>
</dbReference>
<dbReference type="Pfam" id="PF21407">
    <property type="entry name" value="SduA_N"/>
    <property type="match status" value="1"/>
</dbReference>
<feature type="domain" description="Shedu protein SduA N-terminal" evidence="2">
    <location>
        <begin position="8"/>
        <end position="109"/>
    </location>
</feature>
<name>A0A4Z0LTR8_9GAMM</name>
<evidence type="ECO:0000259" key="2">
    <source>
        <dbReference type="Pfam" id="PF21407"/>
    </source>
</evidence>
<proteinExistence type="predicted"/>
<accession>A0A4Z0LTR8</accession>
<evidence type="ECO:0000313" key="4">
    <source>
        <dbReference type="Proteomes" id="UP000298050"/>
    </source>
</evidence>
<reference evidence="3 4" key="1">
    <citation type="submission" date="2019-04" db="EMBL/GenBank/DDBJ databases">
        <title>Taxonomy of novel Haliea sp. from mangrove soil of West Coast of India.</title>
        <authorList>
            <person name="Verma A."/>
            <person name="Kumar P."/>
            <person name="Krishnamurthi S."/>
        </authorList>
    </citation>
    <scope>NUCLEOTIDE SEQUENCE [LARGE SCALE GENOMIC DNA]</scope>
    <source>
        <strain evidence="3 4">SAOS-164</strain>
    </source>
</reference>
<dbReference type="EMBL" id="SRLE01000025">
    <property type="protein sequence ID" value="TGD70639.1"/>
    <property type="molecule type" value="Genomic_DNA"/>
</dbReference>